<evidence type="ECO:0000313" key="10">
    <source>
        <dbReference type="Proteomes" id="UP000784880"/>
    </source>
</evidence>
<protein>
    <submittedName>
        <fullName evidence="9">ABC transporter permease</fullName>
    </submittedName>
</protein>
<keyword evidence="3 6" id="KW-0812">Transmembrane</keyword>
<dbReference type="Proteomes" id="UP000784880">
    <property type="component" value="Unassembled WGS sequence"/>
</dbReference>
<feature type="transmembrane region" description="Helical" evidence="6">
    <location>
        <begin position="300"/>
        <end position="321"/>
    </location>
</feature>
<gene>
    <name evidence="9" type="ORF">KS419_19040</name>
</gene>
<keyword evidence="5 6" id="KW-0472">Membrane</keyword>
<keyword evidence="4 6" id="KW-1133">Transmembrane helix</keyword>
<feature type="transmembrane region" description="Helical" evidence="6">
    <location>
        <begin position="408"/>
        <end position="428"/>
    </location>
</feature>
<evidence type="ECO:0000256" key="5">
    <source>
        <dbReference type="ARBA" id="ARBA00023136"/>
    </source>
</evidence>
<evidence type="ECO:0000259" key="7">
    <source>
        <dbReference type="Pfam" id="PF02687"/>
    </source>
</evidence>
<dbReference type="Pfam" id="PF12704">
    <property type="entry name" value="MacB_PCD"/>
    <property type="match status" value="1"/>
</dbReference>
<evidence type="ECO:0000256" key="6">
    <source>
        <dbReference type="SAM" id="Phobius"/>
    </source>
</evidence>
<evidence type="ECO:0000313" key="9">
    <source>
        <dbReference type="EMBL" id="MBU9713829.1"/>
    </source>
</evidence>
<feature type="transmembrane region" description="Helical" evidence="6">
    <location>
        <begin position="341"/>
        <end position="361"/>
    </location>
</feature>
<dbReference type="EMBL" id="JAHQCS010000152">
    <property type="protein sequence ID" value="MBU9713829.1"/>
    <property type="molecule type" value="Genomic_DNA"/>
</dbReference>
<organism evidence="9 10">
    <name type="scientific">Evansella tamaricis</name>
    <dbReference type="NCBI Taxonomy" id="2069301"/>
    <lineage>
        <taxon>Bacteria</taxon>
        <taxon>Bacillati</taxon>
        <taxon>Bacillota</taxon>
        <taxon>Bacilli</taxon>
        <taxon>Bacillales</taxon>
        <taxon>Bacillaceae</taxon>
        <taxon>Evansella</taxon>
    </lineage>
</organism>
<comment type="caution">
    <text evidence="9">The sequence shown here is derived from an EMBL/GenBank/DDBJ whole genome shotgun (WGS) entry which is preliminary data.</text>
</comment>
<reference evidence="9 10" key="1">
    <citation type="submission" date="2021-06" db="EMBL/GenBank/DDBJ databases">
        <title>Bacillus sp. RD4P76, an endophyte from a halophyte.</title>
        <authorList>
            <person name="Sun J.-Q."/>
        </authorList>
    </citation>
    <scope>NUCLEOTIDE SEQUENCE [LARGE SCALE GENOMIC DNA]</scope>
    <source>
        <strain evidence="9 10">CGMCC 1.15917</strain>
    </source>
</reference>
<dbReference type="InterPro" id="IPR003838">
    <property type="entry name" value="ABC3_permease_C"/>
</dbReference>
<dbReference type="PANTHER" id="PTHR30572">
    <property type="entry name" value="MEMBRANE COMPONENT OF TRANSPORTER-RELATED"/>
    <property type="match status" value="1"/>
</dbReference>
<evidence type="ECO:0000256" key="1">
    <source>
        <dbReference type="ARBA" id="ARBA00004651"/>
    </source>
</evidence>
<keyword evidence="2" id="KW-1003">Cell membrane</keyword>
<dbReference type="InterPro" id="IPR025857">
    <property type="entry name" value="MacB_PCD"/>
</dbReference>
<name>A0ABS6JKV1_9BACI</name>
<dbReference type="Pfam" id="PF02687">
    <property type="entry name" value="FtsX"/>
    <property type="match status" value="1"/>
</dbReference>
<sequence>MGGGRINFITRAFWSIVYHKGRTILLFAILFLISNQVIMSLSIQQGADQVYDWTREQLGNEVILGHTEQTTTTTNLLPVQLSQTQSLNESEFVTAFNYISDVPALADSFEAKRVSTNTPTLDDDEFRNPDLLLEGVRSSDLRFEDARLVDGQHITEADRDTNVVLMEKTIAEINQLTFGDTITLSSIPTMEKHSFTIVGIYERVMEQEDHEAFYPLDMSHPVNTLYIPYTQAHLFDNSLSPDSVWEVIYYMTSGKDIDAFIKEAHNESNIDFSHYHLTAKDTLLGEMTGALGNVTSFSRMVLYLVTGTGVIMIGMLMIFTIKGRTTEIGILYALGESRVKICGQVLSEMVLIASLAILLSLGTGHLLSHLTASYLVEHELSVVTETSVDVEPLEEIQITLSPETITTVPAAILLIIVLASTLPIVMIVRFQPRMILASYD</sequence>
<evidence type="ECO:0000256" key="2">
    <source>
        <dbReference type="ARBA" id="ARBA00022475"/>
    </source>
</evidence>
<dbReference type="PANTHER" id="PTHR30572:SF9">
    <property type="entry name" value="ABC TRANSPORTER PERMEASE PROTEIN"/>
    <property type="match status" value="1"/>
</dbReference>
<feature type="domain" description="ABC3 transporter permease C-terminal" evidence="7">
    <location>
        <begin position="300"/>
        <end position="432"/>
    </location>
</feature>
<dbReference type="InterPro" id="IPR050250">
    <property type="entry name" value="Macrolide_Exporter_MacB"/>
</dbReference>
<proteinExistence type="predicted"/>
<comment type="subcellular location">
    <subcellularLocation>
        <location evidence="1">Cell membrane</location>
        <topology evidence="1">Multi-pass membrane protein</topology>
    </subcellularLocation>
</comment>
<accession>A0ABS6JKV1</accession>
<evidence type="ECO:0000256" key="3">
    <source>
        <dbReference type="ARBA" id="ARBA00022692"/>
    </source>
</evidence>
<feature type="domain" description="MacB-like periplasmic core" evidence="8">
    <location>
        <begin position="70"/>
        <end position="264"/>
    </location>
</feature>
<evidence type="ECO:0000259" key="8">
    <source>
        <dbReference type="Pfam" id="PF12704"/>
    </source>
</evidence>
<feature type="transmembrane region" description="Helical" evidence="6">
    <location>
        <begin position="12"/>
        <end position="33"/>
    </location>
</feature>
<dbReference type="RefSeq" id="WP_217067978.1">
    <property type="nucleotide sequence ID" value="NZ_JAHQCS010000152.1"/>
</dbReference>
<keyword evidence="10" id="KW-1185">Reference proteome</keyword>
<evidence type="ECO:0000256" key="4">
    <source>
        <dbReference type="ARBA" id="ARBA00022989"/>
    </source>
</evidence>